<keyword evidence="2" id="KW-1185">Reference proteome</keyword>
<evidence type="ECO:0000313" key="2">
    <source>
        <dbReference type="Proteomes" id="UP000190037"/>
    </source>
</evidence>
<keyword evidence="1" id="KW-0808">Transferase</keyword>
<protein>
    <submittedName>
        <fullName evidence="1">Uridine kinase</fullName>
    </submittedName>
</protein>
<dbReference type="GO" id="GO:0016301">
    <property type="term" value="F:kinase activity"/>
    <property type="evidence" value="ECO:0007669"/>
    <property type="project" value="UniProtKB-KW"/>
</dbReference>
<evidence type="ECO:0000313" key="1">
    <source>
        <dbReference type="EMBL" id="OPC79899.1"/>
    </source>
</evidence>
<gene>
    <name evidence="1" type="ORF">B4N89_02130</name>
</gene>
<reference evidence="1 2" key="1">
    <citation type="submission" date="2017-03" db="EMBL/GenBank/DDBJ databases">
        <title>Draft genome sequence of Streptomyces scabrisporus NF3, endophyte isolated from Amphipterygium adstringens.</title>
        <authorList>
            <person name="Vazquez M."/>
            <person name="Ceapa C.D."/>
            <person name="Rodriguez Luna D."/>
            <person name="Sanchez Esquivel S."/>
        </authorList>
    </citation>
    <scope>NUCLEOTIDE SEQUENCE [LARGE SCALE GENOMIC DNA]</scope>
    <source>
        <strain evidence="1 2">NF3</strain>
    </source>
</reference>
<dbReference type="Gene3D" id="3.40.50.300">
    <property type="entry name" value="P-loop containing nucleotide triphosphate hydrolases"/>
    <property type="match status" value="1"/>
</dbReference>
<organism evidence="1 2">
    <name type="scientific">Embleya scabrispora</name>
    <dbReference type="NCBI Taxonomy" id="159449"/>
    <lineage>
        <taxon>Bacteria</taxon>
        <taxon>Bacillati</taxon>
        <taxon>Actinomycetota</taxon>
        <taxon>Actinomycetes</taxon>
        <taxon>Kitasatosporales</taxon>
        <taxon>Streptomycetaceae</taxon>
        <taxon>Embleya</taxon>
    </lineage>
</organism>
<dbReference type="EMBL" id="MWQN01000001">
    <property type="protein sequence ID" value="OPC79899.1"/>
    <property type="molecule type" value="Genomic_DNA"/>
</dbReference>
<dbReference type="SUPFAM" id="SSF52540">
    <property type="entry name" value="P-loop containing nucleoside triphosphate hydrolases"/>
    <property type="match status" value="1"/>
</dbReference>
<sequence>MVNVRPITPTALVDELVEAIVRRAADRPWTRVALDGADAAEPGALADALVAPLRLRGHPVVRVRARDFLRPASVRLEYGHTDAESYLWGWLDDAGLRREVLEPLAAGGTGRVLPSLWDAARDRATRADYTVLPEGGVLLLDGPLLLGKGLPLELTVHLWLSPGALRRRTPAEDAWTIEALTRYAEEIGPTTEADLTVRYDHPAHPALVEPQGR</sequence>
<proteinExistence type="predicted"/>
<dbReference type="InterPro" id="IPR027417">
    <property type="entry name" value="P-loop_NTPase"/>
</dbReference>
<name>A0A1T3NSU5_9ACTN</name>
<comment type="caution">
    <text evidence="1">The sequence shown here is derived from an EMBL/GenBank/DDBJ whole genome shotgun (WGS) entry which is preliminary data.</text>
</comment>
<dbReference type="OrthoDB" id="5186671at2"/>
<dbReference type="Proteomes" id="UP000190037">
    <property type="component" value="Unassembled WGS sequence"/>
</dbReference>
<dbReference type="STRING" id="159449.B4N89_02130"/>
<keyword evidence="1" id="KW-0418">Kinase</keyword>
<accession>A0A1T3NSU5</accession>
<dbReference type="AlphaFoldDB" id="A0A1T3NSU5"/>
<dbReference type="RefSeq" id="WP_078974167.1">
    <property type="nucleotide sequence ID" value="NZ_MWQN01000001.1"/>
</dbReference>